<name>A0A9D1ET23_9FIRM</name>
<keyword evidence="5" id="KW-0963">Cytoplasm</keyword>
<evidence type="ECO:0000256" key="2">
    <source>
        <dbReference type="ARBA" id="ARBA00023210"/>
    </source>
</evidence>
<comment type="subcellular location">
    <subcellularLocation>
        <location evidence="5">Cytoplasm</location>
    </subcellularLocation>
    <text evidence="5">Localizes to the division site, in a FtsZ-dependent manner.</text>
</comment>
<keyword evidence="3 5" id="KW-0131">Cell cycle</keyword>
<keyword evidence="2 5" id="KW-0717">Septation</keyword>
<proteinExistence type="inferred from homology"/>
<organism evidence="7 8">
    <name type="scientific">Candidatus Limivivens intestinipullorum</name>
    <dbReference type="NCBI Taxonomy" id="2840858"/>
    <lineage>
        <taxon>Bacteria</taxon>
        <taxon>Bacillati</taxon>
        <taxon>Bacillota</taxon>
        <taxon>Clostridia</taxon>
        <taxon>Lachnospirales</taxon>
        <taxon>Lachnospiraceae</taxon>
        <taxon>Lachnospiraceae incertae sedis</taxon>
        <taxon>Candidatus Limivivens</taxon>
    </lineage>
</organism>
<dbReference type="GO" id="GO:0005737">
    <property type="term" value="C:cytoplasm"/>
    <property type="evidence" value="ECO:0007669"/>
    <property type="project" value="UniProtKB-SubCell"/>
</dbReference>
<dbReference type="PANTHER" id="PTHR35798:SF1">
    <property type="entry name" value="CELL DIVISION PROTEIN SEPF"/>
    <property type="match status" value="1"/>
</dbReference>
<evidence type="ECO:0000256" key="3">
    <source>
        <dbReference type="ARBA" id="ARBA00023306"/>
    </source>
</evidence>
<dbReference type="Pfam" id="PF04472">
    <property type="entry name" value="SepF"/>
    <property type="match status" value="1"/>
</dbReference>
<feature type="compositionally biased region" description="Polar residues" evidence="6">
    <location>
        <begin position="69"/>
        <end position="91"/>
    </location>
</feature>
<comment type="caution">
    <text evidence="7">The sequence shown here is derived from an EMBL/GenBank/DDBJ whole genome shotgun (WGS) entry which is preliminary data.</text>
</comment>
<reference evidence="7" key="2">
    <citation type="journal article" date="2021" name="PeerJ">
        <title>Extensive microbial diversity within the chicken gut microbiome revealed by metagenomics and culture.</title>
        <authorList>
            <person name="Gilroy R."/>
            <person name="Ravi A."/>
            <person name="Getino M."/>
            <person name="Pursley I."/>
            <person name="Horton D.L."/>
            <person name="Alikhan N.F."/>
            <person name="Baker D."/>
            <person name="Gharbi K."/>
            <person name="Hall N."/>
            <person name="Watson M."/>
            <person name="Adriaenssens E.M."/>
            <person name="Foster-Nyarko E."/>
            <person name="Jarju S."/>
            <person name="Secka A."/>
            <person name="Antonio M."/>
            <person name="Oren A."/>
            <person name="Chaudhuri R.R."/>
            <person name="La Ragione R."/>
            <person name="Hildebrand F."/>
            <person name="Pallen M.J."/>
        </authorList>
    </citation>
    <scope>NUCLEOTIDE SEQUENCE</scope>
    <source>
        <strain evidence="7">CHK190-19873</strain>
    </source>
</reference>
<dbReference type="GO" id="GO:0043093">
    <property type="term" value="P:FtsZ-dependent cytokinesis"/>
    <property type="evidence" value="ECO:0007669"/>
    <property type="project" value="UniProtKB-UniRule"/>
</dbReference>
<evidence type="ECO:0000256" key="4">
    <source>
        <dbReference type="ARBA" id="ARBA00044936"/>
    </source>
</evidence>
<dbReference type="EMBL" id="DVIQ01000055">
    <property type="protein sequence ID" value="HIS31750.1"/>
    <property type="molecule type" value="Genomic_DNA"/>
</dbReference>
<gene>
    <name evidence="5" type="primary">sepF</name>
    <name evidence="7" type="ORF">IAB44_09440</name>
</gene>
<evidence type="ECO:0000313" key="7">
    <source>
        <dbReference type="EMBL" id="HIS31750.1"/>
    </source>
</evidence>
<dbReference type="PANTHER" id="PTHR35798">
    <property type="entry name" value="CELL DIVISION PROTEIN SEPF"/>
    <property type="match status" value="1"/>
</dbReference>
<dbReference type="Proteomes" id="UP000823935">
    <property type="component" value="Unassembled WGS sequence"/>
</dbReference>
<comment type="function">
    <text evidence="4 5">Cell division protein that is part of the divisome complex and is recruited early to the Z-ring. Probably stimulates Z-ring formation, perhaps through the cross-linking of FtsZ protofilaments. Its function overlaps with FtsA.</text>
</comment>
<dbReference type="GO" id="GO:0000917">
    <property type="term" value="P:division septum assembly"/>
    <property type="evidence" value="ECO:0007669"/>
    <property type="project" value="UniProtKB-KW"/>
</dbReference>
<dbReference type="InterPro" id="IPR007561">
    <property type="entry name" value="Cell_div_SepF/SepF-rel"/>
</dbReference>
<protein>
    <recommendedName>
        <fullName evidence="5">Cell division protein SepF</fullName>
    </recommendedName>
</protein>
<evidence type="ECO:0000256" key="1">
    <source>
        <dbReference type="ARBA" id="ARBA00022618"/>
    </source>
</evidence>
<dbReference type="HAMAP" id="MF_01197">
    <property type="entry name" value="SepF"/>
    <property type="match status" value="1"/>
</dbReference>
<dbReference type="Gene3D" id="3.30.110.150">
    <property type="entry name" value="SepF-like protein"/>
    <property type="match status" value="1"/>
</dbReference>
<evidence type="ECO:0000313" key="8">
    <source>
        <dbReference type="Proteomes" id="UP000823935"/>
    </source>
</evidence>
<dbReference type="AlphaFoldDB" id="A0A9D1ET23"/>
<sequence>MGVLDKFLNAMKLNDDGFDDDEFLDDEIDDYEETRPKRRFFKKLEDEDEMDDFGYDNVDTVNEKKSKTSRFQPKTSRQSSQPKPAATSSKVSPIRPRHTSGTNMEVRVVKPKSMEDAREITETLLANCTVLLNMEGLDLSIAQRIIDFSSGSCFAIGGGLQKISSYIFIITPASVDVSGDIQEILNGAFDVPNIHSNY</sequence>
<dbReference type="InterPro" id="IPR038594">
    <property type="entry name" value="SepF-like_sf"/>
</dbReference>
<feature type="region of interest" description="Disordered" evidence="6">
    <location>
        <begin position="51"/>
        <end position="101"/>
    </location>
</feature>
<evidence type="ECO:0000256" key="5">
    <source>
        <dbReference type="HAMAP-Rule" id="MF_01197"/>
    </source>
</evidence>
<keyword evidence="1 5" id="KW-0132">Cell division</keyword>
<comment type="similarity">
    <text evidence="5">Belongs to the SepF family.</text>
</comment>
<reference evidence="7" key="1">
    <citation type="submission" date="2020-10" db="EMBL/GenBank/DDBJ databases">
        <authorList>
            <person name="Gilroy R."/>
        </authorList>
    </citation>
    <scope>NUCLEOTIDE SEQUENCE</scope>
    <source>
        <strain evidence="7">CHK190-19873</strain>
    </source>
</reference>
<evidence type="ECO:0000256" key="6">
    <source>
        <dbReference type="SAM" id="MobiDB-lite"/>
    </source>
</evidence>
<dbReference type="InterPro" id="IPR023052">
    <property type="entry name" value="Cell_div_SepF"/>
</dbReference>
<accession>A0A9D1ET23</accession>
<comment type="subunit">
    <text evidence="5">Homodimer. Interacts with FtsZ.</text>
</comment>